<dbReference type="PANTHER" id="PTHR12049:SF7">
    <property type="entry name" value="PROTEIN ARGININE METHYLTRANSFERASE NDUFAF7, MITOCHONDRIAL"/>
    <property type="match status" value="1"/>
</dbReference>
<evidence type="ECO:0000256" key="2">
    <source>
        <dbReference type="ARBA" id="ARBA00022679"/>
    </source>
</evidence>
<proteinExistence type="predicted"/>
<reference evidence="3 4" key="1">
    <citation type="submission" date="2019-03" db="EMBL/GenBank/DDBJ databases">
        <title>Genomic Encyclopedia of Type Strains, Phase IV (KMG-IV): sequencing the most valuable type-strain genomes for metagenomic binning, comparative biology and taxonomic classification.</title>
        <authorList>
            <person name="Goeker M."/>
        </authorList>
    </citation>
    <scope>NUCLEOTIDE SEQUENCE [LARGE SCALE GENOMIC DNA]</scope>
    <source>
        <strain evidence="3 4">DSM 23802</strain>
    </source>
</reference>
<keyword evidence="2 3" id="KW-0808">Transferase</keyword>
<dbReference type="InterPro" id="IPR029063">
    <property type="entry name" value="SAM-dependent_MTases_sf"/>
</dbReference>
<sequence length="394" mass="46175">MKNSQNQLKDKIIQKIKNQKDQRITFYEFMKMALYEPDLGYYTKNRTKIGKAADFYTSSTVGPVFGKTIANTFLELLPYSTDKEDYTILEMGGGDGRFARDALTGIKEKNLHIYEKLIYYMIETSPYHQDLQRERLKEHLDHVKWVDRLEEIPQPFQGVIFSNELVDAFPVHLVQMKEGKLKEIYVTWDEEKGDFAQITDEISTKELETYFLEQKIILKEEQIAEVNLDAIQWLETIVKFLDKGYVITIDYGYPADELYASHRQNGTLMCYHRHVANENPYQKIGDQDITSHVNFTELINRGEKLGLKTILFTTQSYFLLNSGILEYLQEIELNQMLQRDLFHDEALKMNRAIRQLITPGEMGETFKVLVQQKNVSDHQFRFMTGIIEQYGLSM</sequence>
<dbReference type="Proteomes" id="UP000295788">
    <property type="component" value="Unassembled WGS sequence"/>
</dbReference>
<keyword evidence="1 3" id="KW-0489">Methyltransferase</keyword>
<dbReference type="GO" id="GO:0032259">
    <property type="term" value="P:methylation"/>
    <property type="evidence" value="ECO:0007669"/>
    <property type="project" value="UniProtKB-KW"/>
</dbReference>
<dbReference type="EMBL" id="SMAB01000001">
    <property type="protein sequence ID" value="TCS84435.1"/>
    <property type="molecule type" value="Genomic_DNA"/>
</dbReference>
<dbReference type="PANTHER" id="PTHR12049">
    <property type="entry name" value="PROTEIN ARGININE METHYLTRANSFERASE NDUFAF7, MITOCHONDRIAL"/>
    <property type="match status" value="1"/>
</dbReference>
<dbReference type="Pfam" id="PF02636">
    <property type="entry name" value="Methyltransf_28"/>
    <property type="match status" value="1"/>
</dbReference>
<organism evidence="3 4">
    <name type="scientific">Tepidibacillus fermentans</name>
    <dbReference type="NCBI Taxonomy" id="1281767"/>
    <lineage>
        <taxon>Bacteria</taxon>
        <taxon>Bacillati</taxon>
        <taxon>Bacillota</taxon>
        <taxon>Bacilli</taxon>
        <taxon>Bacillales</taxon>
        <taxon>Bacillaceae</taxon>
        <taxon>Tepidibacillus</taxon>
    </lineage>
</organism>
<dbReference type="InterPro" id="IPR038375">
    <property type="entry name" value="NDUFAF7_sf"/>
</dbReference>
<gene>
    <name evidence="3" type="ORF">EDD72_10199</name>
</gene>
<name>A0A4R3KKM2_9BACI</name>
<evidence type="ECO:0000313" key="4">
    <source>
        <dbReference type="Proteomes" id="UP000295788"/>
    </source>
</evidence>
<dbReference type="GO" id="GO:0035243">
    <property type="term" value="F:protein-arginine omega-N symmetric methyltransferase activity"/>
    <property type="evidence" value="ECO:0007669"/>
    <property type="project" value="TreeGrafter"/>
</dbReference>
<dbReference type="InterPro" id="IPR003788">
    <property type="entry name" value="NDUFAF7"/>
</dbReference>
<protein>
    <submittedName>
        <fullName evidence="3">SAM-dependent MidA family methyltransferase</fullName>
    </submittedName>
</protein>
<comment type="caution">
    <text evidence="3">The sequence shown here is derived from an EMBL/GenBank/DDBJ whole genome shotgun (WGS) entry which is preliminary data.</text>
</comment>
<keyword evidence="4" id="KW-1185">Reference proteome</keyword>
<accession>A0A4R3KKM2</accession>
<evidence type="ECO:0000313" key="3">
    <source>
        <dbReference type="EMBL" id="TCS84435.1"/>
    </source>
</evidence>
<dbReference type="AlphaFoldDB" id="A0A4R3KKM2"/>
<dbReference type="SUPFAM" id="SSF53335">
    <property type="entry name" value="S-adenosyl-L-methionine-dependent methyltransferases"/>
    <property type="match status" value="1"/>
</dbReference>
<dbReference type="RefSeq" id="WP_132766674.1">
    <property type="nucleotide sequence ID" value="NZ_SMAB01000001.1"/>
</dbReference>
<dbReference type="Gene3D" id="3.40.50.12710">
    <property type="match status" value="1"/>
</dbReference>
<dbReference type="OrthoDB" id="9794208at2"/>
<evidence type="ECO:0000256" key="1">
    <source>
        <dbReference type="ARBA" id="ARBA00022603"/>
    </source>
</evidence>